<comment type="caution">
    <text evidence="14">The sequence shown here is derived from an EMBL/GenBank/DDBJ whole genome shotgun (WGS) entry which is preliminary data.</text>
</comment>
<evidence type="ECO:0000256" key="11">
    <source>
        <dbReference type="SAM" id="MobiDB-lite"/>
    </source>
</evidence>
<protein>
    <recommendedName>
        <fullName evidence="16">Procollagen-proline 4-dioxygenase</fullName>
    </recommendedName>
</protein>
<organism evidence="14 15">
    <name type="scientific">Diacronema lutheri</name>
    <name type="common">Unicellular marine alga</name>
    <name type="synonym">Monochrysis lutheri</name>
    <dbReference type="NCBI Taxonomy" id="2081491"/>
    <lineage>
        <taxon>Eukaryota</taxon>
        <taxon>Haptista</taxon>
        <taxon>Haptophyta</taxon>
        <taxon>Pavlovophyceae</taxon>
        <taxon>Pavlovales</taxon>
        <taxon>Pavlovaceae</taxon>
        <taxon>Diacronema</taxon>
    </lineage>
</organism>
<evidence type="ECO:0000256" key="5">
    <source>
        <dbReference type="ARBA" id="ARBA00022723"/>
    </source>
</evidence>
<dbReference type="PANTHER" id="PTHR10869:SF246">
    <property type="entry name" value="TRANSMEMBRANE PROLYL 4-HYDROXYLASE"/>
    <property type="match status" value="1"/>
</dbReference>
<evidence type="ECO:0000259" key="12">
    <source>
        <dbReference type="PROSITE" id="PS51471"/>
    </source>
</evidence>
<evidence type="ECO:0000313" key="14">
    <source>
        <dbReference type="EMBL" id="KAG8458592.1"/>
    </source>
</evidence>
<dbReference type="InterPro" id="IPR006620">
    <property type="entry name" value="Pro_4_hyd_alph"/>
</dbReference>
<dbReference type="GO" id="GO:0031418">
    <property type="term" value="F:L-ascorbic acid binding"/>
    <property type="evidence" value="ECO:0007669"/>
    <property type="project" value="InterPro"/>
</dbReference>
<evidence type="ECO:0000313" key="15">
    <source>
        <dbReference type="Proteomes" id="UP000751190"/>
    </source>
</evidence>
<dbReference type="PROSITE" id="PS51670">
    <property type="entry name" value="SHKT"/>
    <property type="match status" value="1"/>
</dbReference>
<evidence type="ECO:0000256" key="10">
    <source>
        <dbReference type="ARBA" id="ARBA00023136"/>
    </source>
</evidence>
<evidence type="ECO:0000256" key="9">
    <source>
        <dbReference type="ARBA" id="ARBA00023004"/>
    </source>
</evidence>
<keyword evidence="5" id="KW-0479">Metal-binding</keyword>
<reference evidence="14" key="1">
    <citation type="submission" date="2021-05" db="EMBL/GenBank/DDBJ databases">
        <title>The genome of the haptophyte Pavlova lutheri (Diacronema luteri, Pavlovales) - a model for lipid biosynthesis in eukaryotic algae.</title>
        <authorList>
            <person name="Hulatt C.J."/>
            <person name="Posewitz M.C."/>
        </authorList>
    </citation>
    <scope>NUCLEOTIDE SEQUENCE</scope>
    <source>
        <strain evidence="14">NIVA-4/92</strain>
    </source>
</reference>
<comment type="cofactor">
    <cofactor evidence="1">
        <name>L-ascorbate</name>
        <dbReference type="ChEBI" id="CHEBI:38290"/>
    </cofactor>
</comment>
<accession>A0A8J5X8T7</accession>
<evidence type="ECO:0000256" key="7">
    <source>
        <dbReference type="ARBA" id="ARBA00022989"/>
    </source>
</evidence>
<dbReference type="InterPro" id="IPR045054">
    <property type="entry name" value="P4HA-like"/>
</dbReference>
<feature type="compositionally biased region" description="Low complexity" evidence="11">
    <location>
        <begin position="70"/>
        <end position="84"/>
    </location>
</feature>
<feature type="region of interest" description="Disordered" evidence="11">
    <location>
        <begin position="46"/>
        <end position="84"/>
    </location>
</feature>
<dbReference type="AlphaFoldDB" id="A0A8J5X8T7"/>
<dbReference type="Gene3D" id="1.10.10.1940">
    <property type="match status" value="1"/>
</dbReference>
<keyword evidence="6" id="KW-0223">Dioxygenase</keyword>
<sequence>MGKGKSAAAPKKGSGVLTPLVTAGAVLSLVVALIVAYNAGLTRVHTAQRAGARDDASGGGADDTGRRPAQRAAPARAGARAAGEPRDAIALQAALREQASAEQASAKQTAATAAADASACEDSNDSCGAWAEAGECDNNPGFMRGNCARSCRQCTPPPTSGPLAWMLPPLAGVDWAALDAADRDEPPPSDDDLARHCAVASLLSPLPIRGLHVVCALPSGPAAADRSAPPLAGARLAVWRDADRSAGGGRPSHVFRLPRAGGGARTMAELLSVLGARLRFEWRGAQWQPPAWFTPDGVRLLTVAAVSNRLGSGMPLCVFEGGQFIWPPGEVDTARKVALPDGHLATIRTLSIQPIVLSIEDFLQPDETGHMIQRALPHLAKSGVALKDHDLGKEAKEFRTSSQFFLPTDGDARLEDVDARVQALMRVPITHAEYIQVLRYNHNEHYSAHHDYFDPREYASNKHMRQETKHGAKNRLATVFFYLSDVAEGGATNFPRAGGRPPPHDFFDCSRGLSVFPQNGKVIVFYSMHPSSELDPFSLHGGCDVLNGTKFSANFWLWNEPYHFSSPHRLRAFEAYRAKMWALD</sequence>
<keyword evidence="4" id="KW-0812">Transmembrane</keyword>
<keyword evidence="9" id="KW-0408">Iron</keyword>
<proteinExistence type="predicted"/>
<dbReference type="GO" id="GO:0005783">
    <property type="term" value="C:endoplasmic reticulum"/>
    <property type="evidence" value="ECO:0007669"/>
    <property type="project" value="TreeGrafter"/>
</dbReference>
<evidence type="ECO:0000256" key="6">
    <source>
        <dbReference type="ARBA" id="ARBA00022964"/>
    </source>
</evidence>
<evidence type="ECO:0000256" key="4">
    <source>
        <dbReference type="ARBA" id="ARBA00022692"/>
    </source>
</evidence>
<dbReference type="InterPro" id="IPR003582">
    <property type="entry name" value="ShKT_dom"/>
</dbReference>
<dbReference type="PANTHER" id="PTHR10869">
    <property type="entry name" value="PROLYL 4-HYDROXYLASE ALPHA SUBUNIT"/>
    <property type="match status" value="1"/>
</dbReference>
<evidence type="ECO:0000256" key="2">
    <source>
        <dbReference type="ARBA" id="ARBA00004167"/>
    </source>
</evidence>
<dbReference type="GO" id="GO:0016020">
    <property type="term" value="C:membrane"/>
    <property type="evidence" value="ECO:0007669"/>
    <property type="project" value="UniProtKB-SubCell"/>
</dbReference>
<evidence type="ECO:0000256" key="1">
    <source>
        <dbReference type="ARBA" id="ARBA00001961"/>
    </source>
</evidence>
<dbReference type="Proteomes" id="UP000751190">
    <property type="component" value="Unassembled WGS sequence"/>
</dbReference>
<feature type="domain" description="Fe2OG dioxygenase" evidence="12">
    <location>
        <begin position="431"/>
        <end position="559"/>
    </location>
</feature>
<evidence type="ECO:0000256" key="3">
    <source>
        <dbReference type="ARBA" id="ARBA00004308"/>
    </source>
</evidence>
<keyword evidence="15" id="KW-1185">Reference proteome</keyword>
<dbReference type="Pfam" id="PF01549">
    <property type="entry name" value="ShK"/>
    <property type="match status" value="1"/>
</dbReference>
<comment type="subcellular location">
    <subcellularLocation>
        <location evidence="3">Endomembrane system</location>
    </subcellularLocation>
    <subcellularLocation>
        <location evidence="2">Membrane</location>
        <topology evidence="2">Single-pass membrane protein</topology>
    </subcellularLocation>
</comment>
<gene>
    <name evidence="14" type="ORF">KFE25_008389</name>
</gene>
<evidence type="ECO:0000256" key="8">
    <source>
        <dbReference type="ARBA" id="ARBA00023002"/>
    </source>
</evidence>
<dbReference type="EMBL" id="JAGTXO010000049">
    <property type="protein sequence ID" value="KAG8458592.1"/>
    <property type="molecule type" value="Genomic_DNA"/>
</dbReference>
<dbReference type="SMART" id="SM00702">
    <property type="entry name" value="P4Hc"/>
    <property type="match status" value="1"/>
</dbReference>
<dbReference type="GO" id="GO:0005506">
    <property type="term" value="F:iron ion binding"/>
    <property type="evidence" value="ECO:0007669"/>
    <property type="project" value="InterPro"/>
</dbReference>
<dbReference type="PROSITE" id="PS51471">
    <property type="entry name" value="FE2OG_OXY"/>
    <property type="match status" value="1"/>
</dbReference>
<keyword evidence="7" id="KW-1133">Transmembrane helix</keyword>
<dbReference type="InterPro" id="IPR044862">
    <property type="entry name" value="Pro_4_hyd_alph_FE2OG_OXY"/>
</dbReference>
<keyword evidence="10" id="KW-0472">Membrane</keyword>
<evidence type="ECO:0000259" key="13">
    <source>
        <dbReference type="PROSITE" id="PS51670"/>
    </source>
</evidence>
<dbReference type="OrthoDB" id="10260771at2759"/>
<dbReference type="Gene3D" id="2.60.120.620">
    <property type="entry name" value="q2cbj1_9rhob like domain"/>
    <property type="match status" value="1"/>
</dbReference>
<dbReference type="SMART" id="SM00254">
    <property type="entry name" value="ShKT"/>
    <property type="match status" value="1"/>
</dbReference>
<evidence type="ECO:0008006" key="16">
    <source>
        <dbReference type="Google" id="ProtNLM"/>
    </source>
</evidence>
<keyword evidence="8" id="KW-0560">Oxidoreductase</keyword>
<dbReference type="Pfam" id="PF13640">
    <property type="entry name" value="2OG-FeII_Oxy_3"/>
    <property type="match status" value="1"/>
</dbReference>
<name>A0A8J5X8T7_DIALT</name>
<dbReference type="InterPro" id="IPR005123">
    <property type="entry name" value="Oxoglu/Fe-dep_dioxygenase_dom"/>
</dbReference>
<feature type="domain" description="ShKT" evidence="13">
    <location>
        <begin position="120"/>
        <end position="154"/>
    </location>
</feature>
<dbReference type="GO" id="GO:0004656">
    <property type="term" value="F:procollagen-proline 4-dioxygenase activity"/>
    <property type="evidence" value="ECO:0007669"/>
    <property type="project" value="TreeGrafter"/>
</dbReference>